<reference evidence="4 5" key="1">
    <citation type="submission" date="2023-03" db="EMBL/GenBank/DDBJ databases">
        <title>Draft genome sequence of Thalassotalea insulae KCTC 62186T.</title>
        <authorList>
            <person name="Sawabe T."/>
        </authorList>
    </citation>
    <scope>NUCLEOTIDE SEQUENCE [LARGE SCALE GENOMIC DNA]</scope>
    <source>
        <strain evidence="4 5">KCTC 62186</strain>
    </source>
</reference>
<dbReference type="Pfam" id="PF13023">
    <property type="entry name" value="HD_3"/>
    <property type="match status" value="1"/>
</dbReference>
<protein>
    <submittedName>
        <fullName evidence="4">Phosphohydrolase</fullName>
    </submittedName>
</protein>
<dbReference type="SUPFAM" id="SSF109604">
    <property type="entry name" value="HD-domain/PDEase-like"/>
    <property type="match status" value="1"/>
</dbReference>
<dbReference type="RefSeq" id="WP_284242636.1">
    <property type="nucleotide sequence ID" value="NZ_BSST01000001.1"/>
</dbReference>
<keyword evidence="1" id="KW-0479">Metal-binding</keyword>
<dbReference type="InterPro" id="IPR039356">
    <property type="entry name" value="YfbR/HDDC2"/>
</dbReference>
<dbReference type="EMBL" id="BSST01000001">
    <property type="protein sequence ID" value="GLX76846.1"/>
    <property type="molecule type" value="Genomic_DNA"/>
</dbReference>
<sequence>MVELDKQLDFIMEMDLLKSVYRQALVKSDNNRQENSAEHSWHIAMMALTLHPYASEPIDINRVVQMLLLHDVVEIDAGDTFAFAADEALAGQHAKELAAVERIFGLLPEQQYQHCKVLWLEFEQAETADARFAKAMDRVLPLLQNMKNNGGSWRNHQIKKTQVLNRNKYLAGSAPALWQHACQQIELAVQHGWLLDQ</sequence>
<accession>A0ABQ6GQ80</accession>
<dbReference type="PANTHER" id="PTHR11845">
    <property type="entry name" value="5'-DEOXYNUCLEOTIDASE HDDC2"/>
    <property type="match status" value="1"/>
</dbReference>
<evidence type="ECO:0000259" key="3">
    <source>
        <dbReference type="Pfam" id="PF13023"/>
    </source>
</evidence>
<evidence type="ECO:0000256" key="2">
    <source>
        <dbReference type="ARBA" id="ARBA00022801"/>
    </source>
</evidence>
<keyword evidence="2" id="KW-0378">Hydrolase</keyword>
<evidence type="ECO:0000313" key="4">
    <source>
        <dbReference type="EMBL" id="GLX76846.1"/>
    </source>
</evidence>
<organism evidence="4 5">
    <name type="scientific">Thalassotalea insulae</name>
    <dbReference type="NCBI Taxonomy" id="2056778"/>
    <lineage>
        <taxon>Bacteria</taxon>
        <taxon>Pseudomonadati</taxon>
        <taxon>Pseudomonadota</taxon>
        <taxon>Gammaproteobacteria</taxon>
        <taxon>Alteromonadales</taxon>
        <taxon>Colwelliaceae</taxon>
        <taxon>Thalassotalea</taxon>
    </lineage>
</organism>
<gene>
    <name evidence="4" type="ORF">tinsulaeT_01860</name>
</gene>
<proteinExistence type="predicted"/>
<evidence type="ECO:0000256" key="1">
    <source>
        <dbReference type="ARBA" id="ARBA00022723"/>
    </source>
</evidence>
<evidence type="ECO:0000313" key="5">
    <source>
        <dbReference type="Proteomes" id="UP001157186"/>
    </source>
</evidence>
<feature type="domain" description="HD" evidence="3">
    <location>
        <begin position="15"/>
        <end position="178"/>
    </location>
</feature>
<dbReference type="PANTHER" id="PTHR11845:SF13">
    <property type="entry name" value="5'-DEOXYNUCLEOTIDASE HDDC2"/>
    <property type="match status" value="1"/>
</dbReference>
<comment type="caution">
    <text evidence="4">The sequence shown here is derived from an EMBL/GenBank/DDBJ whole genome shotgun (WGS) entry which is preliminary data.</text>
</comment>
<dbReference type="Proteomes" id="UP001157186">
    <property type="component" value="Unassembled WGS sequence"/>
</dbReference>
<dbReference type="Gene3D" id="1.10.3210.10">
    <property type="entry name" value="Hypothetical protein af1432"/>
    <property type="match status" value="1"/>
</dbReference>
<dbReference type="InterPro" id="IPR006674">
    <property type="entry name" value="HD_domain"/>
</dbReference>
<keyword evidence="5" id="KW-1185">Reference proteome</keyword>
<name>A0ABQ6GQ80_9GAMM</name>